<dbReference type="SUPFAM" id="SSF53335">
    <property type="entry name" value="S-adenosyl-L-methionine-dependent methyltransferases"/>
    <property type="match status" value="1"/>
</dbReference>
<evidence type="ECO:0000313" key="2">
    <source>
        <dbReference type="Proteomes" id="UP001172778"/>
    </source>
</evidence>
<organism evidence="1 2">
    <name type="scientific">Parachitinimonas caeni</name>
    <dbReference type="NCBI Taxonomy" id="3031301"/>
    <lineage>
        <taxon>Bacteria</taxon>
        <taxon>Pseudomonadati</taxon>
        <taxon>Pseudomonadota</taxon>
        <taxon>Betaproteobacteria</taxon>
        <taxon>Neisseriales</taxon>
        <taxon>Chitinibacteraceae</taxon>
        <taxon>Parachitinimonas</taxon>
    </lineage>
</organism>
<dbReference type="CDD" id="cd02440">
    <property type="entry name" value="AdoMet_MTases"/>
    <property type="match status" value="1"/>
</dbReference>
<dbReference type="InterPro" id="IPR029063">
    <property type="entry name" value="SAM-dependent_MTases_sf"/>
</dbReference>
<dbReference type="Proteomes" id="UP001172778">
    <property type="component" value="Unassembled WGS sequence"/>
</dbReference>
<keyword evidence="2" id="KW-1185">Reference proteome</keyword>
<comment type="caution">
    <text evidence="1">The sequence shown here is derived from an EMBL/GenBank/DDBJ whole genome shotgun (WGS) entry which is preliminary data.</text>
</comment>
<accession>A0ABT7DWZ3</accession>
<gene>
    <name evidence="1" type="ORF">PZA18_09805</name>
</gene>
<name>A0ABT7DWZ3_9NEIS</name>
<dbReference type="Pfam" id="PF13578">
    <property type="entry name" value="Methyltransf_24"/>
    <property type="match status" value="1"/>
</dbReference>
<dbReference type="EMBL" id="JARRAF010000009">
    <property type="protein sequence ID" value="MDK2124344.1"/>
    <property type="molecule type" value="Genomic_DNA"/>
</dbReference>
<protein>
    <submittedName>
        <fullName evidence="1">Class I SAM-dependent methyltransferase</fullName>
        <ecNumber evidence="1">2.1.1.-</ecNumber>
    </submittedName>
</protein>
<dbReference type="RefSeq" id="WP_284100655.1">
    <property type="nucleotide sequence ID" value="NZ_JARRAF010000009.1"/>
</dbReference>
<keyword evidence="1" id="KW-0489">Methyltransferase</keyword>
<dbReference type="GO" id="GO:0008168">
    <property type="term" value="F:methyltransferase activity"/>
    <property type="evidence" value="ECO:0007669"/>
    <property type="project" value="UniProtKB-KW"/>
</dbReference>
<keyword evidence="1" id="KW-0808">Transferase</keyword>
<dbReference type="EC" id="2.1.1.-" evidence="1"/>
<dbReference type="GO" id="GO:0032259">
    <property type="term" value="P:methylation"/>
    <property type="evidence" value="ECO:0007669"/>
    <property type="project" value="UniProtKB-KW"/>
</dbReference>
<dbReference type="Gene3D" id="3.40.50.150">
    <property type="entry name" value="Vaccinia Virus protein VP39"/>
    <property type="match status" value="1"/>
</dbReference>
<sequence length="219" mass="25802">MSELFDYFCDNQGRLIYKWLHYFDIYERHFAPFRHRPIKFLEIGVFHGGSLQMWKHYFGDQAEIIGVDINPKCKEFEEKNITIEIGSQEDRGFLKELVAKHGPFDIVLDDGGHTMSQQIVSFEELYPHVKQDGLYLCEDLHTSYYQEFGGGYRSPYTFIEYAKRFIDDLHGWYSRDPNSFYPTQITRSAFGLHFYDSMLVIEKRVITPPVTRSTGSPSY</sequence>
<evidence type="ECO:0000313" key="1">
    <source>
        <dbReference type="EMBL" id="MDK2124344.1"/>
    </source>
</evidence>
<proteinExistence type="predicted"/>
<reference evidence="1" key="1">
    <citation type="submission" date="2023-03" db="EMBL/GenBank/DDBJ databases">
        <title>Chitinimonas shenzhenensis gen. nov., sp. nov., a novel member of family Burkholderiaceae isolated from activated sludge collected in Shen Zhen, China.</title>
        <authorList>
            <person name="Wang X."/>
        </authorList>
    </citation>
    <scope>NUCLEOTIDE SEQUENCE</scope>
    <source>
        <strain evidence="1">DQS-5</strain>
    </source>
</reference>